<feature type="compositionally biased region" description="Acidic residues" evidence="1">
    <location>
        <begin position="54"/>
        <end position="74"/>
    </location>
</feature>
<keyword evidence="3" id="KW-1185">Reference proteome</keyword>
<organism evidence="2 3">
    <name type="scientific">Plakobranchus ocellatus</name>
    <dbReference type="NCBI Taxonomy" id="259542"/>
    <lineage>
        <taxon>Eukaryota</taxon>
        <taxon>Metazoa</taxon>
        <taxon>Spiralia</taxon>
        <taxon>Lophotrochozoa</taxon>
        <taxon>Mollusca</taxon>
        <taxon>Gastropoda</taxon>
        <taxon>Heterobranchia</taxon>
        <taxon>Euthyneura</taxon>
        <taxon>Panpulmonata</taxon>
        <taxon>Sacoglossa</taxon>
        <taxon>Placobranchoidea</taxon>
        <taxon>Plakobranchidae</taxon>
        <taxon>Plakobranchus</taxon>
    </lineage>
</organism>
<gene>
    <name evidence="2" type="ORF">PoB_007234300</name>
</gene>
<proteinExistence type="predicted"/>
<name>A0AAV4DNE9_9GAST</name>
<evidence type="ECO:0000313" key="2">
    <source>
        <dbReference type="EMBL" id="GFO45838.1"/>
    </source>
</evidence>
<accession>A0AAV4DNE9</accession>
<protein>
    <submittedName>
        <fullName evidence="2">Uncharacterized protein</fullName>
    </submittedName>
</protein>
<evidence type="ECO:0000313" key="3">
    <source>
        <dbReference type="Proteomes" id="UP000735302"/>
    </source>
</evidence>
<dbReference type="EMBL" id="BLXT01008083">
    <property type="protein sequence ID" value="GFO45838.1"/>
    <property type="molecule type" value="Genomic_DNA"/>
</dbReference>
<dbReference type="Proteomes" id="UP000735302">
    <property type="component" value="Unassembled WGS sequence"/>
</dbReference>
<evidence type="ECO:0000256" key="1">
    <source>
        <dbReference type="SAM" id="MobiDB-lite"/>
    </source>
</evidence>
<comment type="caution">
    <text evidence="2">The sequence shown here is derived from an EMBL/GenBank/DDBJ whole genome shotgun (WGS) entry which is preliminary data.</text>
</comment>
<sequence>MQPQTKTEFFSLHGYDSNFNLTNHWYRLKNICIQAGACVRLYDEAPIKRSTTIEPEESEEESEESESGESEETESGSTNKTQYKA</sequence>
<dbReference type="AlphaFoldDB" id="A0AAV4DNE9"/>
<reference evidence="2 3" key="1">
    <citation type="journal article" date="2021" name="Elife">
        <title>Chloroplast acquisition without the gene transfer in kleptoplastic sea slugs, Plakobranchus ocellatus.</title>
        <authorList>
            <person name="Maeda T."/>
            <person name="Takahashi S."/>
            <person name="Yoshida T."/>
            <person name="Shimamura S."/>
            <person name="Takaki Y."/>
            <person name="Nagai Y."/>
            <person name="Toyoda A."/>
            <person name="Suzuki Y."/>
            <person name="Arimoto A."/>
            <person name="Ishii H."/>
            <person name="Satoh N."/>
            <person name="Nishiyama T."/>
            <person name="Hasebe M."/>
            <person name="Maruyama T."/>
            <person name="Minagawa J."/>
            <person name="Obokata J."/>
            <person name="Shigenobu S."/>
        </authorList>
    </citation>
    <scope>NUCLEOTIDE SEQUENCE [LARGE SCALE GENOMIC DNA]</scope>
</reference>
<feature type="region of interest" description="Disordered" evidence="1">
    <location>
        <begin position="46"/>
        <end position="85"/>
    </location>
</feature>